<dbReference type="EMBL" id="JASNQZ010000002">
    <property type="protein sequence ID" value="KAL0959836.1"/>
    <property type="molecule type" value="Genomic_DNA"/>
</dbReference>
<evidence type="ECO:0000256" key="9">
    <source>
        <dbReference type="ARBA" id="ARBA00049433"/>
    </source>
</evidence>
<dbReference type="InterPro" id="IPR039261">
    <property type="entry name" value="FNR_nucleotide-bd"/>
</dbReference>
<evidence type="ECO:0000256" key="6">
    <source>
        <dbReference type="ARBA" id="ARBA00023004"/>
    </source>
</evidence>
<proteinExistence type="inferred from homology"/>
<evidence type="ECO:0000256" key="4">
    <source>
        <dbReference type="ARBA" id="ARBA00022617"/>
    </source>
</evidence>
<evidence type="ECO:0000256" key="3">
    <source>
        <dbReference type="ARBA" id="ARBA00022575"/>
    </source>
</evidence>
<name>A0ABR3JVH1_9AGAR</name>
<dbReference type="PANTHER" id="PTHR43396:SF3">
    <property type="entry name" value="FLAVOHEMOPROTEIN"/>
    <property type="match status" value="1"/>
</dbReference>
<comment type="catalytic activity">
    <reaction evidence="8">
        <text>2 nitric oxide + NADH + 2 O2 = 2 nitrate + NAD(+) + H(+)</text>
        <dbReference type="Rhea" id="RHEA:19469"/>
        <dbReference type="ChEBI" id="CHEBI:15378"/>
        <dbReference type="ChEBI" id="CHEBI:15379"/>
        <dbReference type="ChEBI" id="CHEBI:16480"/>
        <dbReference type="ChEBI" id="CHEBI:17632"/>
        <dbReference type="ChEBI" id="CHEBI:57540"/>
        <dbReference type="ChEBI" id="CHEBI:57945"/>
        <dbReference type="EC" id="1.14.12.17"/>
    </reaction>
</comment>
<dbReference type="Pfam" id="PF00175">
    <property type="entry name" value="NAD_binding_1"/>
    <property type="match status" value="1"/>
</dbReference>
<dbReference type="Proteomes" id="UP001556367">
    <property type="component" value="Unassembled WGS sequence"/>
</dbReference>
<sequence>MSFIRLASKIPQRAPGLAKYSPTSFAAFNTVRMASATSRTPTVTPEQIAIVKSTAPVLKEHGVIITTLFYKNMLDAHPELKNIFSMSSQATGAQPRALAASVLAYAMYIDDLPKLQHAVERIAHKHVSLSVKPEHYPIVGKHLMEAIGAVLGDAATPEIVDAWGSAYGVLANVFIGLEAKMYKAHENWIGWRKFKIVNRVKEADAIESFYLAPVDGTPLPSFLPGQYISLQVHVPELGHFQSRQYSMSQAPRKEGDCYRISVKREEGGVRSDIPGLISNILHRNYNVGDEVELSHPQGEFFVDPYDKSKDDVPLVLISAGVGATPIMSILDAVTKPDVTGRRPISWLHASRSKLVQPFAEAVRKIRSDNTERVSSHIFLNSVGRDDLIGTDYHFGGVRMDLSKLDKTKDLFAGDKRAEYYICGPQNFMMDMRQALENMGVDRERTHLELFATGDVA</sequence>
<reference evidence="13" key="1">
    <citation type="submission" date="2024-06" db="EMBL/GenBank/DDBJ databases">
        <title>Multi-omics analyses provide insights into the biosynthesis of the anticancer antibiotic pleurotin in Hohenbuehelia grisea.</title>
        <authorList>
            <person name="Weaver J.A."/>
            <person name="Alberti F."/>
        </authorList>
    </citation>
    <scope>NUCLEOTIDE SEQUENCE [LARGE SCALE GENOMIC DNA]</scope>
    <source>
        <strain evidence="13">T-177</strain>
    </source>
</reference>
<dbReference type="InterPro" id="IPR009050">
    <property type="entry name" value="Globin-like_sf"/>
</dbReference>
<dbReference type="Gene3D" id="2.40.30.10">
    <property type="entry name" value="Translation factors"/>
    <property type="match status" value="1"/>
</dbReference>
<evidence type="ECO:0000256" key="8">
    <source>
        <dbReference type="ARBA" id="ARBA00048649"/>
    </source>
</evidence>
<evidence type="ECO:0000259" key="10">
    <source>
        <dbReference type="PROSITE" id="PS01033"/>
    </source>
</evidence>
<organism evidence="12 13">
    <name type="scientific">Hohenbuehelia grisea</name>
    <dbReference type="NCBI Taxonomy" id="104357"/>
    <lineage>
        <taxon>Eukaryota</taxon>
        <taxon>Fungi</taxon>
        <taxon>Dikarya</taxon>
        <taxon>Basidiomycota</taxon>
        <taxon>Agaricomycotina</taxon>
        <taxon>Agaricomycetes</taxon>
        <taxon>Agaricomycetidae</taxon>
        <taxon>Agaricales</taxon>
        <taxon>Pleurotineae</taxon>
        <taxon>Pleurotaceae</taxon>
        <taxon>Hohenbuehelia</taxon>
    </lineage>
</organism>
<keyword evidence="5" id="KW-0479">Metal-binding</keyword>
<keyword evidence="3" id="KW-0216">Detoxification</keyword>
<dbReference type="Gene3D" id="1.10.490.10">
    <property type="entry name" value="Globins"/>
    <property type="match status" value="1"/>
</dbReference>
<dbReference type="Pfam" id="PF00042">
    <property type="entry name" value="Globin"/>
    <property type="match status" value="1"/>
</dbReference>
<evidence type="ECO:0000313" key="13">
    <source>
        <dbReference type="Proteomes" id="UP001556367"/>
    </source>
</evidence>
<accession>A0ABR3JVH1</accession>
<dbReference type="CDD" id="cd06184">
    <property type="entry name" value="flavohem_like_fad_nad_binding"/>
    <property type="match status" value="1"/>
</dbReference>
<feature type="domain" description="FAD-binding FR-type" evidence="11">
    <location>
        <begin position="189"/>
        <end position="303"/>
    </location>
</feature>
<feature type="domain" description="Globin" evidence="10">
    <location>
        <begin position="42"/>
        <end position="179"/>
    </location>
</feature>
<dbReference type="InterPro" id="IPR012292">
    <property type="entry name" value="Globin/Proto"/>
</dbReference>
<keyword evidence="7" id="KW-0520">NAD</keyword>
<dbReference type="InterPro" id="IPR017938">
    <property type="entry name" value="Riboflavin_synthase-like_b-brl"/>
</dbReference>
<protein>
    <recommendedName>
        <fullName evidence="2">nitric oxide dioxygenase</fullName>
        <ecNumber evidence="2">1.14.12.17</ecNumber>
    </recommendedName>
</protein>
<dbReference type="InterPro" id="IPR000971">
    <property type="entry name" value="Globin"/>
</dbReference>
<dbReference type="PROSITE" id="PS51384">
    <property type="entry name" value="FAD_FR"/>
    <property type="match status" value="1"/>
</dbReference>
<dbReference type="SUPFAM" id="SSF52343">
    <property type="entry name" value="Ferredoxin reductase-like, C-terminal NADP-linked domain"/>
    <property type="match status" value="1"/>
</dbReference>
<dbReference type="PANTHER" id="PTHR43396">
    <property type="entry name" value="FLAVOHEMOPROTEIN"/>
    <property type="match status" value="1"/>
</dbReference>
<evidence type="ECO:0000256" key="7">
    <source>
        <dbReference type="ARBA" id="ARBA00023027"/>
    </source>
</evidence>
<comment type="similarity">
    <text evidence="1">In the C-terminal section; belongs to the flavoprotein pyridine nucleotide cytochrome reductase family.</text>
</comment>
<keyword evidence="4" id="KW-0349">Heme</keyword>
<dbReference type="CDD" id="cd08922">
    <property type="entry name" value="FHb-globin"/>
    <property type="match status" value="1"/>
</dbReference>
<dbReference type="SUPFAM" id="SSF46458">
    <property type="entry name" value="Globin-like"/>
    <property type="match status" value="1"/>
</dbReference>
<evidence type="ECO:0000259" key="11">
    <source>
        <dbReference type="PROSITE" id="PS51384"/>
    </source>
</evidence>
<evidence type="ECO:0000313" key="12">
    <source>
        <dbReference type="EMBL" id="KAL0959836.1"/>
    </source>
</evidence>
<dbReference type="SUPFAM" id="SSF63380">
    <property type="entry name" value="Riboflavin synthase domain-like"/>
    <property type="match status" value="1"/>
</dbReference>
<dbReference type="InterPro" id="IPR017927">
    <property type="entry name" value="FAD-bd_FR_type"/>
</dbReference>
<dbReference type="EC" id="1.14.12.17" evidence="2"/>
<evidence type="ECO:0000256" key="1">
    <source>
        <dbReference type="ARBA" id="ARBA00006401"/>
    </source>
</evidence>
<dbReference type="NCBIfam" id="NF009805">
    <property type="entry name" value="PRK13289.1"/>
    <property type="match status" value="1"/>
</dbReference>
<keyword evidence="6" id="KW-0408">Iron</keyword>
<comment type="caution">
    <text evidence="12">The sequence shown here is derived from an EMBL/GenBank/DDBJ whole genome shotgun (WGS) entry which is preliminary data.</text>
</comment>
<dbReference type="InterPro" id="IPR001433">
    <property type="entry name" value="OxRdtase_FAD/NAD-bd"/>
</dbReference>
<evidence type="ECO:0000256" key="2">
    <source>
        <dbReference type="ARBA" id="ARBA00012229"/>
    </source>
</evidence>
<evidence type="ECO:0000256" key="5">
    <source>
        <dbReference type="ARBA" id="ARBA00022723"/>
    </source>
</evidence>
<keyword evidence="13" id="KW-1185">Reference proteome</keyword>
<dbReference type="PROSITE" id="PS01033">
    <property type="entry name" value="GLOBIN"/>
    <property type="match status" value="1"/>
</dbReference>
<dbReference type="Gene3D" id="3.40.50.80">
    <property type="entry name" value="Nucleotide-binding domain of ferredoxin-NADP reductase (FNR) module"/>
    <property type="match status" value="1"/>
</dbReference>
<comment type="catalytic activity">
    <reaction evidence="9">
        <text>2 nitric oxide + NADPH + 2 O2 = 2 nitrate + NADP(+) + H(+)</text>
        <dbReference type="Rhea" id="RHEA:19465"/>
        <dbReference type="ChEBI" id="CHEBI:15378"/>
        <dbReference type="ChEBI" id="CHEBI:15379"/>
        <dbReference type="ChEBI" id="CHEBI:16480"/>
        <dbReference type="ChEBI" id="CHEBI:17632"/>
        <dbReference type="ChEBI" id="CHEBI:57783"/>
        <dbReference type="ChEBI" id="CHEBI:58349"/>
        <dbReference type="EC" id="1.14.12.17"/>
    </reaction>
</comment>
<gene>
    <name evidence="12" type="ORF">HGRIS_011513</name>
</gene>